<protein>
    <recommendedName>
        <fullName evidence="1">Carboxylesterase type B domain-containing protein</fullName>
    </recommendedName>
</protein>
<dbReference type="InterPro" id="IPR050309">
    <property type="entry name" value="Type-B_Carboxylest/Lipase"/>
</dbReference>
<evidence type="ECO:0000259" key="1">
    <source>
        <dbReference type="Pfam" id="PF00135"/>
    </source>
</evidence>
<evidence type="ECO:0000313" key="2">
    <source>
        <dbReference type="EMBL" id="RAL67421.1"/>
    </source>
</evidence>
<dbReference type="OrthoDB" id="408631at2759"/>
<dbReference type="SUPFAM" id="SSF53474">
    <property type="entry name" value="alpha/beta-Hydrolases"/>
    <property type="match status" value="1"/>
</dbReference>
<evidence type="ECO:0000313" key="3">
    <source>
        <dbReference type="Proteomes" id="UP000249056"/>
    </source>
</evidence>
<organism evidence="2 3">
    <name type="scientific">Monilinia fructigena</name>
    <dbReference type="NCBI Taxonomy" id="38457"/>
    <lineage>
        <taxon>Eukaryota</taxon>
        <taxon>Fungi</taxon>
        <taxon>Dikarya</taxon>
        <taxon>Ascomycota</taxon>
        <taxon>Pezizomycotina</taxon>
        <taxon>Leotiomycetes</taxon>
        <taxon>Helotiales</taxon>
        <taxon>Sclerotiniaceae</taxon>
        <taxon>Monilinia</taxon>
    </lineage>
</organism>
<gene>
    <name evidence="2" type="ORF">DID88_008176</name>
</gene>
<dbReference type="Pfam" id="PF00135">
    <property type="entry name" value="COesterase"/>
    <property type="match status" value="1"/>
</dbReference>
<accession>A0A395J500</accession>
<dbReference type="PROSITE" id="PS00941">
    <property type="entry name" value="CARBOXYLESTERASE_B_2"/>
    <property type="match status" value="1"/>
</dbReference>
<sequence>MVASAVSIASRANTTANSMPSVTLDYSTIAATAGSESIGYYKYQNICYAAVPTGDLRFAKPQWPPAETIVNNGTLALANVDCATSEDCLYLDVWAPANSANKSLPVVVWTHGGRFIFGSKTAVTPEALFALSKEFIFVAYNYRLGLTGLANGPTLNHEGDYASESIRLADILQSLDLTAHNLALTAALKNQTWNAMVALDNATHGTDQNYYWYSNFTLIETNSTTATGTTAAGAGIVTTADIDYDAALKMQKYLVSFILKGDPNTLWPEDKLYWPIHGGNSSSVGRELVFNNTIYIQDDSLANNRSLFWNKALWY</sequence>
<dbReference type="InterPro" id="IPR029058">
    <property type="entry name" value="AB_hydrolase_fold"/>
</dbReference>
<keyword evidence="3" id="KW-1185">Reference proteome</keyword>
<dbReference type="Gene3D" id="3.40.50.1820">
    <property type="entry name" value="alpha/beta hydrolase"/>
    <property type="match status" value="2"/>
</dbReference>
<name>A0A395J500_9HELO</name>
<dbReference type="PANTHER" id="PTHR11559">
    <property type="entry name" value="CARBOXYLESTERASE"/>
    <property type="match status" value="1"/>
</dbReference>
<comment type="caution">
    <text evidence="2">The sequence shown here is derived from an EMBL/GenBank/DDBJ whole genome shotgun (WGS) entry which is preliminary data.</text>
</comment>
<reference evidence="2 3" key="1">
    <citation type="submission" date="2018-06" db="EMBL/GenBank/DDBJ databases">
        <title>Genome Sequence of the Brown Rot Fungal Pathogen Monilinia fructigena.</title>
        <authorList>
            <person name="Landi L."/>
            <person name="De Miccolis Angelini R.M."/>
            <person name="Pollastro S."/>
            <person name="Abate D."/>
            <person name="Faretra F."/>
            <person name="Romanazzi G."/>
        </authorList>
    </citation>
    <scope>NUCLEOTIDE SEQUENCE [LARGE SCALE GENOMIC DNA]</scope>
    <source>
        <strain evidence="2 3">Mfrg269</strain>
    </source>
</reference>
<dbReference type="InterPro" id="IPR019819">
    <property type="entry name" value="Carboxylesterase_B_CS"/>
</dbReference>
<proteinExistence type="predicted"/>
<feature type="domain" description="Carboxylesterase type B" evidence="1">
    <location>
        <begin position="37"/>
        <end position="151"/>
    </location>
</feature>
<dbReference type="EMBL" id="QKRW01000003">
    <property type="protein sequence ID" value="RAL67421.1"/>
    <property type="molecule type" value="Genomic_DNA"/>
</dbReference>
<dbReference type="AlphaFoldDB" id="A0A395J500"/>
<dbReference type="InterPro" id="IPR002018">
    <property type="entry name" value="CarbesteraseB"/>
</dbReference>
<dbReference type="Proteomes" id="UP000249056">
    <property type="component" value="Unassembled WGS sequence"/>
</dbReference>